<accession>A0AAE3VSA7</accession>
<dbReference type="RefSeq" id="WP_306887366.1">
    <property type="nucleotide sequence ID" value="NZ_JAUSUL010000005.1"/>
</dbReference>
<sequence length="703" mass="77231">MGRCGEFSAGWRNRRSTMSPDVEGHPVRRSLSPVALILAAAVCAPTSTFALDGTSWRDAPRPEFVLLGKGNEGKYVDMTEAVTLGPEWSVAAPGATRWGSDQAVVLGGFMSSIPAVEVFADGFATSTRITLSHEETRKRPYEDEWGAVYPWSLHATASDRPVIRAWRDREEGVVVDVAEASEDQVTARLLGPRLGAADRNDRVIDLAQGHGVRALAVELGEPGDMRVRVAVARAEAEAEHTLTPSVSGGRVMALDVTLTPRDNDGRDFQANTLSLLLAGERRTDDEEPTAFRDPRDSVGFLELVQTPLSRGEAPISRMAVTFSSADMLPRDWRPFVERGEIQVRLAGVQTLTERLTDTSDAVPVWLVYEVELSSEAADSPVGGDGVLIARLDWENDELRLRHRRAIVLNNSGLRHATLRSFEVTDDGVAGVLVSRDWAQMGPRQQVLALLAPDLSVTAALDAREVFERDAEDPDYEPVFMNALFVTPSAELGLVTSTRTYMFDKSRAAIYAVRPPGGSAPVARTSEPVAGTITEEPVTGTVTEETAEVEIAEEPPERSNGSLRGMTSYEALGRLLDALGDLEAAEPFYSEVAPCPELLPVPSASDPTTSRVAFVESYNARRDCLMDRKTVFFEEFDQAMELVQRAKDVSWAWDVQPRDVRNGYVLRWNRSIDRHNAEKRDAEEVINRIESDLEAALTEYDQLP</sequence>
<gene>
    <name evidence="2" type="ORF">J2S73_003931</name>
</gene>
<keyword evidence="1" id="KW-0175">Coiled coil</keyword>
<evidence type="ECO:0000313" key="2">
    <source>
        <dbReference type="EMBL" id="MDQ0317447.1"/>
    </source>
</evidence>
<reference evidence="2" key="1">
    <citation type="submission" date="2023-07" db="EMBL/GenBank/DDBJ databases">
        <title>Genomic Encyclopedia of Type Strains, Phase IV (KMG-IV): sequencing the most valuable type-strain genomes for metagenomic binning, comparative biology and taxonomic classification.</title>
        <authorList>
            <person name="Goeker M."/>
        </authorList>
    </citation>
    <scope>NUCLEOTIDE SEQUENCE</scope>
    <source>
        <strain evidence="2">DSM 21202</strain>
    </source>
</reference>
<feature type="coiled-coil region" evidence="1">
    <location>
        <begin position="671"/>
        <end position="698"/>
    </location>
</feature>
<evidence type="ECO:0000313" key="3">
    <source>
        <dbReference type="Proteomes" id="UP001229244"/>
    </source>
</evidence>
<name>A0AAE3VSA7_9HYPH</name>
<organism evidence="2 3">
    <name type="scientific">Amorphus orientalis</name>
    <dbReference type="NCBI Taxonomy" id="649198"/>
    <lineage>
        <taxon>Bacteria</taxon>
        <taxon>Pseudomonadati</taxon>
        <taxon>Pseudomonadota</taxon>
        <taxon>Alphaproteobacteria</taxon>
        <taxon>Hyphomicrobiales</taxon>
        <taxon>Amorphaceae</taxon>
        <taxon>Amorphus</taxon>
    </lineage>
</organism>
<proteinExistence type="predicted"/>
<dbReference type="EMBL" id="JAUSUL010000005">
    <property type="protein sequence ID" value="MDQ0317447.1"/>
    <property type="molecule type" value="Genomic_DNA"/>
</dbReference>
<keyword evidence="3" id="KW-1185">Reference proteome</keyword>
<protein>
    <submittedName>
        <fullName evidence="2">Uncharacterized protein</fullName>
    </submittedName>
</protein>
<dbReference type="AlphaFoldDB" id="A0AAE3VSA7"/>
<dbReference type="Proteomes" id="UP001229244">
    <property type="component" value="Unassembled WGS sequence"/>
</dbReference>
<evidence type="ECO:0000256" key="1">
    <source>
        <dbReference type="SAM" id="Coils"/>
    </source>
</evidence>
<comment type="caution">
    <text evidence="2">The sequence shown here is derived from an EMBL/GenBank/DDBJ whole genome shotgun (WGS) entry which is preliminary data.</text>
</comment>